<reference evidence="1 2" key="1">
    <citation type="journal article" date="2016" name="PLoS ONE">
        <title>Complete Genome Sequence and Comparative Genomics of a Novel Myxobacterium Myxococcus hansupus.</title>
        <authorList>
            <person name="Sharma G."/>
            <person name="Narwani T."/>
            <person name="Subramanian S."/>
        </authorList>
    </citation>
    <scope>NUCLEOTIDE SEQUENCE [LARGE SCALE GENOMIC DNA]</scope>
    <source>
        <strain evidence="2">mixupus</strain>
    </source>
</reference>
<organism evidence="1 2">
    <name type="scientific">Pseudomyxococcus hansupus</name>
    <dbReference type="NCBI Taxonomy" id="1297742"/>
    <lineage>
        <taxon>Bacteria</taxon>
        <taxon>Pseudomonadati</taxon>
        <taxon>Myxococcota</taxon>
        <taxon>Myxococcia</taxon>
        <taxon>Myxococcales</taxon>
        <taxon>Cystobacterineae</taxon>
        <taxon>Myxococcaceae</taxon>
        <taxon>Pseudomyxococcus</taxon>
    </lineage>
</organism>
<gene>
    <name evidence="1" type="ORF">A176_000510</name>
</gene>
<dbReference type="STRING" id="1297742.A176_000510"/>
<dbReference type="PATRIC" id="fig|1297742.4.peg.518"/>
<dbReference type="AlphaFoldDB" id="A0A0H4WPV1"/>
<keyword evidence="2" id="KW-1185">Reference proteome</keyword>
<name>A0A0H4WPV1_9BACT</name>
<dbReference type="Proteomes" id="UP000009026">
    <property type="component" value="Chromosome"/>
</dbReference>
<proteinExistence type="predicted"/>
<dbReference type="EMBL" id="CP012109">
    <property type="protein sequence ID" value="AKQ63598.1"/>
    <property type="molecule type" value="Genomic_DNA"/>
</dbReference>
<dbReference type="KEGG" id="mym:A176_000510"/>
<protein>
    <submittedName>
        <fullName evidence="1">Uncharacterized protein</fullName>
    </submittedName>
</protein>
<evidence type="ECO:0000313" key="1">
    <source>
        <dbReference type="EMBL" id="AKQ63598.1"/>
    </source>
</evidence>
<evidence type="ECO:0000313" key="2">
    <source>
        <dbReference type="Proteomes" id="UP000009026"/>
    </source>
</evidence>
<sequence>MTRFPAEQPLKLQPSQEGAFVVQAMNEDAFAVDDVEVMFLELDDDRFELLEAQDSGPVVRTTAVDEGTGLRGAARLRFRVKPDAPYGVAQLAASLVRPEHGGATDAATASSLAQVSVEIVPDILKVRLTPHPVEPLVLKVGATEKQYVYVQAVDDQGQPIDKLEIYAEVFGGVDSPVALMDGDTAHARSTRTTDVDIVMGMVTVGVVRWEVRLKGAVTTPTTAQVRFGLVGGGGAGAESRTGKFDIQIVPADAEPAR</sequence>
<accession>A0A0H4WPV1</accession>